<evidence type="ECO:0000313" key="1">
    <source>
        <dbReference type="EMBL" id="KEQ16153.1"/>
    </source>
</evidence>
<accession>A0A081NCI0</accession>
<dbReference type="AlphaFoldDB" id="A0A081NCI0"/>
<dbReference type="eggNOG" id="ENOG5033200">
    <property type="taxonomic scope" value="Bacteria"/>
</dbReference>
<sequence length="201" mass="24218">MFIFPETEKKLKSRISSYKSSMKKEKKEIGFINDGSGKRYILFSLYFVLNDLDKFEEYVGWYNEEFPDDVGEPIQKLCWSLGLYRANKTVEARFMLAELMLSNLYLIPHVIGENLEKEYKIWHSTNFHYLDYVDDLPKEVKESISKTEIEWMRECYNSLEFRRIRKRYIEIYHELLAVREIEERSVLLKEAYSLLSTLQRS</sequence>
<dbReference type="RefSeq" id="WP_034840708.1">
    <property type="nucleotide sequence ID" value="NZ_JOKH01000006.1"/>
</dbReference>
<gene>
    <name evidence="1" type="ORF">GZ78_23145</name>
</gene>
<proteinExistence type="predicted"/>
<dbReference type="OrthoDB" id="6197429at2"/>
<keyword evidence="2" id="KW-1185">Reference proteome</keyword>
<dbReference type="EMBL" id="JOKH01000006">
    <property type="protein sequence ID" value="KEQ16153.1"/>
    <property type="molecule type" value="Genomic_DNA"/>
</dbReference>
<dbReference type="Proteomes" id="UP000028073">
    <property type="component" value="Unassembled WGS sequence"/>
</dbReference>
<organism evidence="1 2">
    <name type="scientific">Endozoicomonas numazuensis</name>
    <dbReference type="NCBI Taxonomy" id="1137799"/>
    <lineage>
        <taxon>Bacteria</taxon>
        <taxon>Pseudomonadati</taxon>
        <taxon>Pseudomonadota</taxon>
        <taxon>Gammaproteobacteria</taxon>
        <taxon>Oceanospirillales</taxon>
        <taxon>Endozoicomonadaceae</taxon>
        <taxon>Endozoicomonas</taxon>
    </lineage>
</organism>
<evidence type="ECO:0000313" key="2">
    <source>
        <dbReference type="Proteomes" id="UP000028073"/>
    </source>
</evidence>
<reference evidence="1 2" key="1">
    <citation type="submission" date="2014-06" db="EMBL/GenBank/DDBJ databases">
        <title>Whole Genome Sequences of Three Symbiotic Endozoicomonas Bacteria.</title>
        <authorList>
            <person name="Neave M.J."/>
            <person name="Apprill A."/>
            <person name="Voolstra C.R."/>
        </authorList>
    </citation>
    <scope>NUCLEOTIDE SEQUENCE [LARGE SCALE GENOMIC DNA]</scope>
    <source>
        <strain evidence="1 2">DSM 25634</strain>
    </source>
</reference>
<protein>
    <submittedName>
        <fullName evidence="1">Uncharacterized protein</fullName>
    </submittedName>
</protein>
<name>A0A081NCI0_9GAMM</name>
<comment type="caution">
    <text evidence="1">The sequence shown here is derived from an EMBL/GenBank/DDBJ whole genome shotgun (WGS) entry which is preliminary data.</text>
</comment>